<organism evidence="2 3">
    <name type="scientific">Streptomyces coffeae</name>
    <dbReference type="NCBI Taxonomy" id="621382"/>
    <lineage>
        <taxon>Bacteria</taxon>
        <taxon>Bacillati</taxon>
        <taxon>Actinomycetota</taxon>
        <taxon>Actinomycetes</taxon>
        <taxon>Kitasatosporales</taxon>
        <taxon>Streptomycetaceae</taxon>
        <taxon>Streptomyces</taxon>
    </lineage>
</organism>
<gene>
    <name evidence="2" type="ORF">JK363_41050</name>
</gene>
<dbReference type="EMBL" id="JAERRF010000094">
    <property type="protein sequence ID" value="MBL1102848.1"/>
    <property type="molecule type" value="Genomic_DNA"/>
</dbReference>
<evidence type="ECO:0000313" key="3">
    <source>
        <dbReference type="Proteomes" id="UP000634229"/>
    </source>
</evidence>
<protein>
    <submittedName>
        <fullName evidence="2">Uncharacterized protein</fullName>
    </submittedName>
</protein>
<name>A0ABS1NRW3_9ACTN</name>
<evidence type="ECO:0000313" key="2">
    <source>
        <dbReference type="EMBL" id="MBL1102848.1"/>
    </source>
</evidence>
<evidence type="ECO:0000256" key="1">
    <source>
        <dbReference type="SAM" id="MobiDB-lite"/>
    </source>
</evidence>
<proteinExistence type="predicted"/>
<sequence>MSTPGLQDHRVLVHQILARSYRLLQRVGTNTPAPCADILHTATEKICNQHASHLSTHHAAWLEAEAASHIVTAAGWHTTGLTDPALPHLLTRLDQRPHPARLRLLETAAYRTNPDRPTAPVAASMPRQRAADSAPRPRRVGPCPCACNNGGSCGGCGHAGCGGRRR</sequence>
<accession>A0ABS1NRW3</accession>
<reference evidence="2 3" key="1">
    <citation type="submission" date="2021-01" db="EMBL/GenBank/DDBJ databases">
        <title>WGS of actinomycetes isolated from Thailand.</title>
        <authorList>
            <person name="Thawai C."/>
        </authorList>
    </citation>
    <scope>NUCLEOTIDE SEQUENCE [LARGE SCALE GENOMIC DNA]</scope>
    <source>
        <strain evidence="2 3">CA1R205</strain>
    </source>
</reference>
<keyword evidence="3" id="KW-1185">Reference proteome</keyword>
<dbReference type="RefSeq" id="WP_201883429.1">
    <property type="nucleotide sequence ID" value="NZ_JAERRF010000094.1"/>
</dbReference>
<feature type="region of interest" description="Disordered" evidence="1">
    <location>
        <begin position="112"/>
        <end position="139"/>
    </location>
</feature>
<comment type="caution">
    <text evidence="2">The sequence shown here is derived from an EMBL/GenBank/DDBJ whole genome shotgun (WGS) entry which is preliminary data.</text>
</comment>
<dbReference type="Proteomes" id="UP000634229">
    <property type="component" value="Unassembled WGS sequence"/>
</dbReference>